<dbReference type="KEGG" id="har:HEAR2277"/>
<dbReference type="HOGENOM" id="CLU_181998_0_0_4"/>
<dbReference type="EMBL" id="CU207211">
    <property type="protein sequence ID" value="CAL62410.1"/>
    <property type="molecule type" value="Genomic_DNA"/>
</dbReference>
<dbReference type="STRING" id="204773.HEAR2277"/>
<gene>
    <name evidence="1" type="ordered locus">HEAR2277</name>
</gene>
<dbReference type="Proteomes" id="UP000006697">
    <property type="component" value="Chromosome"/>
</dbReference>
<organism evidence="1 2">
    <name type="scientific">Herminiimonas arsenicoxydans</name>
    <dbReference type="NCBI Taxonomy" id="204773"/>
    <lineage>
        <taxon>Bacteria</taxon>
        <taxon>Pseudomonadati</taxon>
        <taxon>Pseudomonadota</taxon>
        <taxon>Betaproteobacteria</taxon>
        <taxon>Burkholderiales</taxon>
        <taxon>Oxalobacteraceae</taxon>
        <taxon>Herminiimonas</taxon>
    </lineage>
</organism>
<dbReference type="AlphaFoldDB" id="A4G7C3"/>
<evidence type="ECO:0000313" key="2">
    <source>
        <dbReference type="Proteomes" id="UP000006697"/>
    </source>
</evidence>
<protein>
    <submittedName>
        <fullName evidence="1">Uncharacterized protein</fullName>
    </submittedName>
</protein>
<name>A4G7C3_HERAR</name>
<accession>A4G7C3</accession>
<dbReference type="OrthoDB" id="8117060at2"/>
<proteinExistence type="predicted"/>
<keyword evidence="2" id="KW-1185">Reference proteome</keyword>
<sequence length="81" mass="8820">MTNKRIIYPISTGVAIIHPTGELPIEEVAKKDVPAGVPYLIVEDSDIPADRTLRHAWDADFATPDGYGIGAEAWFAEQVQA</sequence>
<dbReference type="eggNOG" id="ENOG5033IFK">
    <property type="taxonomic scope" value="Bacteria"/>
</dbReference>
<reference evidence="1 2" key="1">
    <citation type="journal article" date="2007" name="PLoS Genet.">
        <title>A tale of two oxidation states: bacterial colonization of arsenic-rich environments.</title>
        <authorList>
            <person name="Muller D."/>
            <person name="Medigue C."/>
            <person name="Koechler S."/>
            <person name="Barbe V."/>
            <person name="Barakat M."/>
            <person name="Talla E."/>
            <person name="Bonnefoy V."/>
            <person name="Krin E."/>
            <person name="Arsene-Ploetze F."/>
            <person name="Carapito C."/>
            <person name="Chandler M."/>
            <person name="Cournoyer B."/>
            <person name="Cruveiller S."/>
            <person name="Dossat C."/>
            <person name="Duval S."/>
            <person name="Heymann M."/>
            <person name="Leize E."/>
            <person name="Lieutaud A."/>
            <person name="Lievremont D."/>
            <person name="Makita Y."/>
            <person name="Mangenot S."/>
            <person name="Nitschke W."/>
            <person name="Ortet P."/>
            <person name="Perdrial N."/>
            <person name="Schoepp B."/>
            <person name="Siguier N."/>
            <person name="Simeonova D.D."/>
            <person name="Rouy Z."/>
            <person name="Segurens B."/>
            <person name="Turlin E."/>
            <person name="Vallenet D."/>
            <person name="Van Dorsselaer A."/>
            <person name="Weiss S."/>
            <person name="Weissenbach J."/>
            <person name="Lett M.C."/>
            <person name="Danchin A."/>
            <person name="Bertin P.N."/>
        </authorList>
    </citation>
    <scope>NUCLEOTIDE SEQUENCE [LARGE SCALE GENOMIC DNA]</scope>
    <source>
        <strain evidence="2">ULPAs1</strain>
    </source>
</reference>
<evidence type="ECO:0000313" key="1">
    <source>
        <dbReference type="EMBL" id="CAL62410.1"/>
    </source>
</evidence>